<dbReference type="PROSITE" id="PS51352">
    <property type="entry name" value="THIOREDOXIN_2"/>
    <property type="match status" value="1"/>
</dbReference>
<dbReference type="CDD" id="cd02966">
    <property type="entry name" value="TlpA_like_family"/>
    <property type="match status" value="1"/>
</dbReference>
<dbReference type="Pfam" id="PF08534">
    <property type="entry name" value="Redoxin"/>
    <property type="match status" value="1"/>
</dbReference>
<accession>A0A4R4KB87</accession>
<name>A0A4R4KB87_9BACT</name>
<keyword evidence="2" id="KW-0201">Cytochrome c-type biogenesis</keyword>
<dbReference type="GO" id="GO:0017004">
    <property type="term" value="P:cytochrome complex assembly"/>
    <property type="evidence" value="ECO:0007669"/>
    <property type="project" value="UniProtKB-KW"/>
</dbReference>
<keyword evidence="3" id="KW-1015">Disulfide bond</keyword>
<evidence type="ECO:0000256" key="2">
    <source>
        <dbReference type="ARBA" id="ARBA00022748"/>
    </source>
</evidence>
<evidence type="ECO:0000259" key="5">
    <source>
        <dbReference type="PROSITE" id="PS51352"/>
    </source>
</evidence>
<dbReference type="AlphaFoldDB" id="A0A4R4KB87"/>
<evidence type="ECO:0000256" key="3">
    <source>
        <dbReference type="ARBA" id="ARBA00023157"/>
    </source>
</evidence>
<dbReference type="Gene3D" id="3.40.30.10">
    <property type="entry name" value="Glutaredoxin"/>
    <property type="match status" value="1"/>
</dbReference>
<feature type="domain" description="Thioredoxin" evidence="5">
    <location>
        <begin position="229"/>
        <end position="374"/>
    </location>
</feature>
<dbReference type="InterPro" id="IPR017937">
    <property type="entry name" value="Thioredoxin_CS"/>
</dbReference>
<dbReference type="OrthoDB" id="6399635at2"/>
<dbReference type="PANTHER" id="PTHR42852:SF6">
    <property type="entry name" value="THIOL:DISULFIDE INTERCHANGE PROTEIN DSBE"/>
    <property type="match status" value="1"/>
</dbReference>
<dbReference type="GO" id="GO:0030313">
    <property type="term" value="C:cell envelope"/>
    <property type="evidence" value="ECO:0007669"/>
    <property type="project" value="UniProtKB-SubCell"/>
</dbReference>
<dbReference type="Proteomes" id="UP000295706">
    <property type="component" value="Unassembled WGS sequence"/>
</dbReference>
<dbReference type="InterPro" id="IPR013740">
    <property type="entry name" value="Redoxin"/>
</dbReference>
<dbReference type="PANTHER" id="PTHR42852">
    <property type="entry name" value="THIOL:DISULFIDE INTERCHANGE PROTEIN DSBE"/>
    <property type="match status" value="1"/>
</dbReference>
<keyword evidence="7" id="KW-1185">Reference proteome</keyword>
<dbReference type="RefSeq" id="WP_132117287.1">
    <property type="nucleotide sequence ID" value="NZ_SMJU01000006.1"/>
</dbReference>
<comment type="caution">
    <text evidence="6">The sequence shown here is derived from an EMBL/GenBank/DDBJ whole genome shotgun (WGS) entry which is preliminary data.</text>
</comment>
<dbReference type="SUPFAM" id="SSF52833">
    <property type="entry name" value="Thioredoxin-like"/>
    <property type="match status" value="1"/>
</dbReference>
<keyword evidence="4" id="KW-0676">Redox-active center</keyword>
<protein>
    <submittedName>
        <fullName evidence="6">AhpC/TSA family protein</fullName>
    </submittedName>
</protein>
<gene>
    <name evidence="6" type="ORF">EZE20_10450</name>
</gene>
<sequence length="375" mass="43979">MQDYKIRNLSEIQVKLILVCLLIFLSNCKEYAKKDTIIIKGNIKNLPDGTLYIGDWRQEIDSVNTKNGKFVLEIIKGIDFEPKYIHFLHVAHGDSVRRVFMFDTKAKYKSKPMATSTIMLEENLLELSGELFDSKVKHKSFSSSFKGDREFDIQTKVYLEDTVRFPTRYTISHLNGMLDKYPYSYHVFFEFEKLAHSMNTKRALTFFERFDPEVRNSNAGKRVENYIKLRSTRKLNTTLLPDVSNQQRNILIPGKRIHLVVLWASWCGPCRKEIPDLKRIHKKFENQKLFDMVSISLDEDSADWKKALNYEKMPWRQLIMSKEVNMYSKELFSFDGSIPTTLLVDGDGKIVKKHVGYSKNNDEEIMKFLDETFQN</sequence>
<evidence type="ECO:0000256" key="1">
    <source>
        <dbReference type="ARBA" id="ARBA00004196"/>
    </source>
</evidence>
<organism evidence="6 7">
    <name type="scientific">Arundinibacter roseus</name>
    <dbReference type="NCBI Taxonomy" id="2070510"/>
    <lineage>
        <taxon>Bacteria</taxon>
        <taxon>Pseudomonadati</taxon>
        <taxon>Bacteroidota</taxon>
        <taxon>Cytophagia</taxon>
        <taxon>Cytophagales</taxon>
        <taxon>Spirosomataceae</taxon>
        <taxon>Arundinibacter</taxon>
    </lineage>
</organism>
<dbReference type="InterPro" id="IPR013766">
    <property type="entry name" value="Thioredoxin_domain"/>
</dbReference>
<evidence type="ECO:0000256" key="4">
    <source>
        <dbReference type="ARBA" id="ARBA00023284"/>
    </source>
</evidence>
<dbReference type="EMBL" id="SMJU01000006">
    <property type="protein sequence ID" value="TDB65124.1"/>
    <property type="molecule type" value="Genomic_DNA"/>
</dbReference>
<dbReference type="InterPro" id="IPR050553">
    <property type="entry name" value="Thioredoxin_ResA/DsbE_sf"/>
</dbReference>
<evidence type="ECO:0000313" key="6">
    <source>
        <dbReference type="EMBL" id="TDB65124.1"/>
    </source>
</evidence>
<comment type="subcellular location">
    <subcellularLocation>
        <location evidence="1">Cell envelope</location>
    </subcellularLocation>
</comment>
<proteinExistence type="predicted"/>
<reference evidence="6 7" key="1">
    <citation type="submission" date="2019-02" db="EMBL/GenBank/DDBJ databases">
        <title>Arundinibacter roseus gen. nov., sp. nov., a new member of the family Cytophagaceae.</title>
        <authorList>
            <person name="Szuroczki S."/>
            <person name="Khayer B."/>
            <person name="Sproer C."/>
            <person name="Toumi M."/>
            <person name="Szabo A."/>
            <person name="Felfoldi T."/>
            <person name="Schumann P."/>
            <person name="Toth E."/>
        </authorList>
    </citation>
    <scope>NUCLEOTIDE SEQUENCE [LARGE SCALE GENOMIC DNA]</scope>
    <source>
        <strain evidence="6 7">DMA-k-7a</strain>
    </source>
</reference>
<evidence type="ECO:0000313" key="7">
    <source>
        <dbReference type="Proteomes" id="UP000295706"/>
    </source>
</evidence>
<dbReference type="InterPro" id="IPR036249">
    <property type="entry name" value="Thioredoxin-like_sf"/>
</dbReference>
<dbReference type="PROSITE" id="PS00194">
    <property type="entry name" value="THIOREDOXIN_1"/>
    <property type="match status" value="1"/>
</dbReference>